<dbReference type="RefSeq" id="XP_035682061.1">
    <property type="nucleotide sequence ID" value="XM_035826168.1"/>
</dbReference>
<dbReference type="GO" id="GO:0016139">
    <property type="term" value="P:glycoside catabolic process"/>
    <property type="evidence" value="ECO:0000318"/>
    <property type="project" value="GO_Central"/>
</dbReference>
<reference evidence="13" key="1">
    <citation type="journal article" date="2020" name="Nat. Ecol. Evol.">
        <title>Deeply conserved synteny resolves early events in vertebrate evolution.</title>
        <authorList>
            <person name="Simakov O."/>
            <person name="Marletaz F."/>
            <person name="Yue J.X."/>
            <person name="O'Connell B."/>
            <person name="Jenkins J."/>
            <person name="Brandt A."/>
            <person name="Calef R."/>
            <person name="Tung C.H."/>
            <person name="Huang T.K."/>
            <person name="Schmutz J."/>
            <person name="Satoh N."/>
            <person name="Yu J.K."/>
            <person name="Putnam N.H."/>
            <person name="Green R.E."/>
            <person name="Rokhsar D.S."/>
        </authorList>
    </citation>
    <scope>NUCLEOTIDE SEQUENCE [LARGE SCALE GENOMIC DNA]</scope>
    <source>
        <strain evidence="13">S238N-H82</strain>
    </source>
</reference>
<evidence type="ECO:0000256" key="2">
    <source>
        <dbReference type="ARBA" id="ARBA00009743"/>
    </source>
</evidence>
<dbReference type="EC" id="3.2.1.-" evidence="10"/>
<keyword evidence="13" id="KW-1185">Reference proteome</keyword>
<dbReference type="Pfam" id="PF17450">
    <property type="entry name" value="Melibiase_2_C"/>
    <property type="match status" value="1"/>
</dbReference>
<dbReference type="GO" id="GO:0019377">
    <property type="term" value="P:glycolipid catabolic process"/>
    <property type="evidence" value="ECO:0007669"/>
    <property type="project" value="UniProtKB-ARBA"/>
</dbReference>
<dbReference type="Proteomes" id="UP000001554">
    <property type="component" value="Chromosome 7"/>
</dbReference>
<keyword evidence="8" id="KW-0458">Lysosome</keyword>
<evidence type="ECO:0000256" key="6">
    <source>
        <dbReference type="ARBA" id="ARBA00023157"/>
    </source>
</evidence>
<evidence type="ECO:0000256" key="9">
    <source>
        <dbReference type="ARBA" id="ARBA00023295"/>
    </source>
</evidence>
<dbReference type="CDD" id="cd14792">
    <property type="entry name" value="GH27"/>
    <property type="match status" value="1"/>
</dbReference>
<proteinExistence type="inferred from homology"/>
<evidence type="ECO:0000256" key="11">
    <source>
        <dbReference type="SAM" id="SignalP"/>
    </source>
</evidence>
<dbReference type="KEGG" id="bfo:118419659"/>
<dbReference type="PROSITE" id="PS00512">
    <property type="entry name" value="ALPHA_GALACTOSIDASE"/>
    <property type="match status" value="1"/>
</dbReference>
<feature type="signal peptide" evidence="11">
    <location>
        <begin position="1"/>
        <end position="21"/>
    </location>
</feature>
<evidence type="ECO:0000313" key="14">
    <source>
        <dbReference type="RefSeq" id="XP_035682061.1"/>
    </source>
</evidence>
<dbReference type="GO" id="GO:0005764">
    <property type="term" value="C:lysosome"/>
    <property type="evidence" value="ECO:0007669"/>
    <property type="project" value="UniProtKB-SubCell"/>
</dbReference>
<dbReference type="OrthoDB" id="5795902at2759"/>
<dbReference type="FunFam" id="3.20.20.70:FF:000070">
    <property type="entry name" value="Alpha-galactosidase"/>
    <property type="match status" value="1"/>
</dbReference>
<evidence type="ECO:0000256" key="3">
    <source>
        <dbReference type="ARBA" id="ARBA00011738"/>
    </source>
</evidence>
<keyword evidence="7" id="KW-0325">Glycoprotein</keyword>
<keyword evidence="11" id="KW-0732">Signal</keyword>
<dbReference type="GeneID" id="118419659"/>
<dbReference type="InterPro" id="IPR035373">
    <property type="entry name" value="Melibiase/NAGA_C"/>
</dbReference>
<keyword evidence="5" id="KW-0443">Lipid metabolism</keyword>
<dbReference type="InterPro" id="IPR013780">
    <property type="entry name" value="Glyco_hydro_b"/>
</dbReference>
<keyword evidence="4 10" id="KW-0378">Hydrolase</keyword>
<dbReference type="GO" id="GO:0005737">
    <property type="term" value="C:cytoplasm"/>
    <property type="evidence" value="ECO:0000318"/>
    <property type="project" value="GO_Central"/>
</dbReference>
<dbReference type="Pfam" id="PF16499">
    <property type="entry name" value="Melibiase_2"/>
    <property type="match status" value="1"/>
</dbReference>
<evidence type="ECO:0000313" key="13">
    <source>
        <dbReference type="Proteomes" id="UP000001554"/>
    </source>
</evidence>
<comment type="similarity">
    <text evidence="2 10">Belongs to the glycosyl hydrolase 27 family.</text>
</comment>
<comment type="subcellular location">
    <subcellularLocation>
        <location evidence="1">Lysosome</location>
    </subcellularLocation>
</comment>
<dbReference type="GO" id="GO:0004557">
    <property type="term" value="F:alpha-galactosidase activity"/>
    <property type="evidence" value="ECO:0000318"/>
    <property type="project" value="GO_Central"/>
</dbReference>
<dbReference type="GO" id="GO:0016020">
    <property type="term" value="C:membrane"/>
    <property type="evidence" value="ECO:0007669"/>
    <property type="project" value="GOC"/>
</dbReference>
<keyword evidence="9 10" id="KW-0326">Glycosidase</keyword>
<dbReference type="InterPro" id="IPR000111">
    <property type="entry name" value="Glyco_hydro_27/36_CS"/>
</dbReference>
<evidence type="ECO:0000256" key="8">
    <source>
        <dbReference type="ARBA" id="ARBA00023228"/>
    </source>
</evidence>
<dbReference type="PRINTS" id="PR00740">
    <property type="entry name" value="GLHYDRLASE27"/>
</dbReference>
<protein>
    <recommendedName>
        <fullName evidence="10">Alpha-galactosidase</fullName>
        <ecNumber evidence="10">3.2.1.-</ecNumber>
    </recommendedName>
</protein>
<dbReference type="Gene3D" id="2.60.40.1180">
    <property type="entry name" value="Golgi alpha-mannosidase II"/>
    <property type="match status" value="1"/>
</dbReference>
<dbReference type="Gene3D" id="3.20.20.70">
    <property type="entry name" value="Aldolase class I"/>
    <property type="match status" value="1"/>
</dbReference>
<evidence type="ECO:0000256" key="5">
    <source>
        <dbReference type="ARBA" id="ARBA00023098"/>
    </source>
</evidence>
<feature type="domain" description="Alpha galactosidase A C-terminal" evidence="12">
    <location>
        <begin position="313"/>
        <end position="402"/>
    </location>
</feature>
<accession>A0A9J7LFM1</accession>
<sequence length="420" mass="47351">MWKAVVTAAVAFVLLFCRSSTLDNGLARTPPMGWLAWERFRCNVDCVDDPYNCISEELFMQMADRLAEDGWKELGYNYLNIDDCWMSMDRDEQGNLYANKTRFPNGIKKLADYVHSKGLKLGIYLDFGTHTCGGYPGSIKYLQKDAETIAGWGIDMLKMDGCYANVSDMSWGYPDMEMYMNKTGRPILFSCSWPAYAGGIKVDYSVLAKHCNAWRNYDDIQDSWDSVTHIIDWFGDNQDVLAPVAGPGHWNDPDMLIVGDYSLSYEESKAQMAMWAILAAPLFMSNDLRSISPEARSILMNKEVIRISQDSLGMQGRRVIKDHNGMDVWTRPIEFPDIPSYGVAFLNRRSDGIPYNYTLTPGDLKFKCGSCLGYQLTDVFSGQDYGHCATFQEFTVSIVPNGVVMVYAVPTSVDVTSVLR</sequence>
<dbReference type="PANTHER" id="PTHR11452">
    <property type="entry name" value="ALPHA-GALACTOSIDASE/ALPHA-N-ACETYLGALACTOSAMINIDASE"/>
    <property type="match status" value="1"/>
</dbReference>
<keyword evidence="6 10" id="KW-1015">Disulfide bond</keyword>
<evidence type="ECO:0000256" key="7">
    <source>
        <dbReference type="ARBA" id="ARBA00023180"/>
    </source>
</evidence>
<evidence type="ECO:0000256" key="10">
    <source>
        <dbReference type="RuleBase" id="RU361168"/>
    </source>
</evidence>
<dbReference type="InterPro" id="IPR017853">
    <property type="entry name" value="GH"/>
</dbReference>
<dbReference type="SUPFAM" id="SSF51011">
    <property type="entry name" value="Glycosyl hydrolase domain"/>
    <property type="match status" value="1"/>
</dbReference>
<evidence type="ECO:0000256" key="1">
    <source>
        <dbReference type="ARBA" id="ARBA00004371"/>
    </source>
</evidence>
<gene>
    <name evidence="14" type="primary">LOC118419659</name>
</gene>
<reference evidence="14" key="2">
    <citation type="submission" date="2025-08" db="UniProtKB">
        <authorList>
            <consortium name="RefSeq"/>
        </authorList>
    </citation>
    <scope>IDENTIFICATION</scope>
    <source>
        <strain evidence="14">S238N-H82</strain>
        <tissue evidence="14">Testes</tissue>
    </source>
</reference>
<comment type="subunit">
    <text evidence="3 10">Homodimer.</text>
</comment>
<organism evidence="13 14">
    <name type="scientific">Branchiostoma floridae</name>
    <name type="common">Florida lancelet</name>
    <name type="synonym">Amphioxus</name>
    <dbReference type="NCBI Taxonomy" id="7739"/>
    <lineage>
        <taxon>Eukaryota</taxon>
        <taxon>Metazoa</taxon>
        <taxon>Chordata</taxon>
        <taxon>Cephalochordata</taxon>
        <taxon>Leptocardii</taxon>
        <taxon>Amphioxiformes</taxon>
        <taxon>Branchiostomatidae</taxon>
        <taxon>Branchiostoma</taxon>
    </lineage>
</organism>
<dbReference type="AlphaFoldDB" id="A0A9J7LFM1"/>
<evidence type="ECO:0000259" key="12">
    <source>
        <dbReference type="Pfam" id="PF17450"/>
    </source>
</evidence>
<dbReference type="SUPFAM" id="SSF51445">
    <property type="entry name" value="(Trans)glycosidases"/>
    <property type="match status" value="1"/>
</dbReference>
<dbReference type="InterPro" id="IPR013785">
    <property type="entry name" value="Aldolase_TIM"/>
</dbReference>
<feature type="chain" id="PRO_5039894267" description="Alpha-galactosidase" evidence="11">
    <location>
        <begin position="22"/>
        <end position="420"/>
    </location>
</feature>
<evidence type="ECO:0000256" key="4">
    <source>
        <dbReference type="ARBA" id="ARBA00022801"/>
    </source>
</evidence>
<name>A0A9J7LFM1_BRAFL</name>
<dbReference type="InterPro" id="IPR002241">
    <property type="entry name" value="Glyco_hydro_27"/>
</dbReference>
<dbReference type="GO" id="GO:0009311">
    <property type="term" value="P:oligosaccharide metabolic process"/>
    <property type="evidence" value="ECO:0000318"/>
    <property type="project" value="GO_Central"/>
</dbReference>
<dbReference type="PANTHER" id="PTHR11452:SF83">
    <property type="entry name" value="ALPHA-GALACTOSIDASE"/>
    <property type="match status" value="1"/>
</dbReference>